<dbReference type="GO" id="GO:0005576">
    <property type="term" value="C:extracellular region"/>
    <property type="evidence" value="ECO:0007669"/>
    <property type="project" value="UniProtKB-SubCell"/>
</dbReference>
<evidence type="ECO:0008006" key="9">
    <source>
        <dbReference type="Google" id="ProtNLM"/>
    </source>
</evidence>
<dbReference type="SMART" id="SM00832">
    <property type="entry name" value="C8"/>
    <property type="match status" value="1"/>
</dbReference>
<proteinExistence type="predicted"/>
<evidence type="ECO:0000259" key="6">
    <source>
        <dbReference type="PROSITE" id="PS50184"/>
    </source>
</evidence>
<dbReference type="InterPro" id="IPR014853">
    <property type="entry name" value="VWF/SSPO/ZAN-like_Cys-rich_dom"/>
</dbReference>
<dbReference type="FunFam" id="2.10.25.10:FF:000055">
    <property type="entry name" value="alpha-tectorin isoform X1"/>
    <property type="match status" value="1"/>
</dbReference>
<evidence type="ECO:0000256" key="5">
    <source>
        <dbReference type="ARBA" id="ARBA00023157"/>
    </source>
</evidence>
<evidence type="ECO:0000256" key="2">
    <source>
        <dbReference type="ARBA" id="ARBA00022525"/>
    </source>
</evidence>
<dbReference type="GeneTree" id="ENSGT00940000160243"/>
<dbReference type="Pfam" id="PF00093">
    <property type="entry name" value="VWC"/>
    <property type="match status" value="1"/>
</dbReference>
<dbReference type="SUPFAM" id="SSF57603">
    <property type="entry name" value="FnI-like domain"/>
    <property type="match status" value="4"/>
</dbReference>
<evidence type="ECO:0000256" key="3">
    <source>
        <dbReference type="ARBA" id="ARBA00022729"/>
    </source>
</evidence>
<keyword evidence="2" id="KW-0964">Secreted</keyword>
<dbReference type="SMART" id="SM00216">
    <property type="entry name" value="VWD"/>
    <property type="match status" value="1"/>
</dbReference>
<dbReference type="SUPFAM" id="SSF57567">
    <property type="entry name" value="Serine protease inhibitors"/>
    <property type="match status" value="1"/>
</dbReference>
<dbReference type="InterPro" id="IPR001007">
    <property type="entry name" value="VWF_dom"/>
</dbReference>
<comment type="subcellular location">
    <subcellularLocation>
        <location evidence="1">Secreted</location>
    </subcellularLocation>
</comment>
<dbReference type="Pfam" id="PF01826">
    <property type="entry name" value="TIL"/>
    <property type="match status" value="1"/>
</dbReference>
<keyword evidence="5" id="KW-1015">Disulfide bond</keyword>
<protein>
    <recommendedName>
        <fullName evidence="9">VWFD domain-containing protein</fullName>
    </recommendedName>
</protein>
<dbReference type="PROSITE" id="PS51233">
    <property type="entry name" value="VWFD"/>
    <property type="match status" value="1"/>
</dbReference>
<dbReference type="InterPro" id="IPR036084">
    <property type="entry name" value="Ser_inhib-like_sf"/>
</dbReference>
<dbReference type="PROSITE" id="PS50184">
    <property type="entry name" value="VWFC_2"/>
    <property type="match status" value="2"/>
</dbReference>
<organism evidence="8">
    <name type="scientific">Pundamilia nyererei</name>
    <dbReference type="NCBI Taxonomy" id="303518"/>
    <lineage>
        <taxon>Eukaryota</taxon>
        <taxon>Metazoa</taxon>
        <taxon>Chordata</taxon>
        <taxon>Craniata</taxon>
        <taxon>Vertebrata</taxon>
        <taxon>Euteleostomi</taxon>
        <taxon>Actinopterygii</taxon>
        <taxon>Neopterygii</taxon>
        <taxon>Teleostei</taxon>
        <taxon>Neoteleostei</taxon>
        <taxon>Acanthomorphata</taxon>
        <taxon>Ovalentaria</taxon>
        <taxon>Cichlomorphae</taxon>
        <taxon>Cichliformes</taxon>
        <taxon>Cichlidae</taxon>
        <taxon>African cichlids</taxon>
        <taxon>Pseudocrenilabrinae</taxon>
        <taxon>Haplochromini</taxon>
        <taxon>Pundamilia</taxon>
    </lineage>
</organism>
<dbReference type="STRING" id="303518.ENSPNYP00000010402"/>
<feature type="domain" description="VWFC" evidence="6">
    <location>
        <begin position="134"/>
        <end position="192"/>
    </location>
</feature>
<feature type="domain" description="VWFC" evidence="6">
    <location>
        <begin position="185"/>
        <end position="287"/>
    </location>
</feature>
<dbReference type="InterPro" id="IPR002919">
    <property type="entry name" value="TIL_dom"/>
</dbReference>
<dbReference type="InterPro" id="IPR052424">
    <property type="entry name" value="Kielin_Chordin-BMP_Reg"/>
</dbReference>
<sequence length="623" mass="69203">STVTSPPTTIIRIIFKPFLFSSAPQSDCVYEQSSYSHLEHFSDPNNDCRSCACTNGTVRCKRKRCPFAHCSHPIKQDCCRSCEGTSFNGEMWDNPSEPCVECACRDGSVQCQRKRCPPSNCKHPVQRDCCMSCDGCMYNGREYLDGTEFHDGSDPCVVCHCYGGDVTCSRIPCDEKCSHPYKPPRQCCGECDLFHSNEHWEVDECTSCTCLSGDVHCRSERCPPLTCANVSVIEKHTHKIFLMAFHDYLKCSHDAHPSICRESSVSVFYCQDEMPAVIPGLCCPHCLPRPATCSAFGDPHYRTFDGRMLHFQGTCTYVLTQDCESGDFSSAVNRLKEINKLISQLSVNDEAVNLPFLREPYIYIERQTNTILLNTNIGLKVLWSPRSHVEVSVPGSYKGHTCGLCGNFNNYYQDDLRMPNGRITLSESEFGNSWRVTNGTHFRSSCRPGENVDPCKDAGYQAKKGANTRCKILKSAIFKPCHPVVPPEQWYGACVYDLCACGANTDDCLCDTLEAYASQCRAVKIRHMLEAIVLTVFSSLLSSTAVGCPVERGFVFDECGPPCPVTCFNVDVPLGVIESHCFKPCVPGCQCPAGLVLHNNYCIPREKCPKIIHGSSSNATVTE</sequence>
<evidence type="ECO:0000256" key="1">
    <source>
        <dbReference type="ARBA" id="ARBA00004613"/>
    </source>
</evidence>
<dbReference type="PANTHER" id="PTHR46698:SF2">
    <property type="entry name" value="KIELIN_CHORDIN-LIKE PROTEIN"/>
    <property type="match status" value="1"/>
</dbReference>
<dbReference type="GO" id="GO:0030513">
    <property type="term" value="P:positive regulation of BMP signaling pathway"/>
    <property type="evidence" value="ECO:0007669"/>
    <property type="project" value="TreeGrafter"/>
</dbReference>
<dbReference type="Pfam" id="PF08742">
    <property type="entry name" value="C8"/>
    <property type="match status" value="1"/>
</dbReference>
<dbReference type="Pfam" id="PF00094">
    <property type="entry name" value="VWD"/>
    <property type="match status" value="2"/>
</dbReference>
<dbReference type="CDD" id="cd19941">
    <property type="entry name" value="TIL"/>
    <property type="match status" value="1"/>
</dbReference>
<dbReference type="InterPro" id="IPR001846">
    <property type="entry name" value="VWF_type-D"/>
</dbReference>
<dbReference type="Gene3D" id="6.20.200.20">
    <property type="match status" value="4"/>
</dbReference>
<accession>A0A3B4FIR5</accession>
<keyword evidence="3" id="KW-0732">Signal</keyword>
<evidence type="ECO:0000259" key="7">
    <source>
        <dbReference type="PROSITE" id="PS51233"/>
    </source>
</evidence>
<feature type="domain" description="VWFD" evidence="7">
    <location>
        <begin position="291"/>
        <end position="447"/>
    </location>
</feature>
<dbReference type="Pfam" id="PF23334">
    <property type="entry name" value="VWC2L_2nd"/>
    <property type="match status" value="1"/>
</dbReference>
<name>A0A3B4FIR5_9CICH</name>
<reference evidence="8" key="1">
    <citation type="submission" date="2023-09" db="UniProtKB">
        <authorList>
            <consortium name="Ensembl"/>
        </authorList>
    </citation>
    <scope>IDENTIFICATION</scope>
</reference>
<dbReference type="Gene3D" id="2.10.25.10">
    <property type="entry name" value="Laminin"/>
    <property type="match status" value="1"/>
</dbReference>
<dbReference type="SMART" id="SM00214">
    <property type="entry name" value="VWC"/>
    <property type="match status" value="3"/>
</dbReference>
<evidence type="ECO:0000313" key="8">
    <source>
        <dbReference type="Ensembl" id="ENSPNYP00000010402.1"/>
    </source>
</evidence>
<dbReference type="Ensembl" id="ENSPNYT00000010656.1">
    <property type="protein sequence ID" value="ENSPNYP00000010402.1"/>
    <property type="gene ID" value="ENSPNYG00000007891.1"/>
</dbReference>
<keyword evidence="4" id="KW-0677">Repeat</keyword>
<evidence type="ECO:0000256" key="4">
    <source>
        <dbReference type="ARBA" id="ARBA00022737"/>
    </source>
</evidence>
<dbReference type="PANTHER" id="PTHR46698">
    <property type="entry name" value="CROSSVEINLESS 2"/>
    <property type="match status" value="1"/>
</dbReference>
<dbReference type="AlphaFoldDB" id="A0A3B4FIR5"/>